<proteinExistence type="predicted"/>
<evidence type="ECO:0000313" key="3">
    <source>
        <dbReference type="Proteomes" id="UP001314169"/>
    </source>
</evidence>
<gene>
    <name evidence="2" type="ORF">MPIPNATIZW_LOCUS7522</name>
</gene>
<evidence type="ECO:0000256" key="1">
    <source>
        <dbReference type="SAM" id="MobiDB-lite"/>
    </source>
</evidence>
<sequence>MARLPAPPDRSSLAPGRCAEAPAPRRPESPQVSLAARPGGSFAGARSRAPRSIPPPGIGAPSGTPSARRGPGPAAPSRRRGRRAGARCCGRLFSCRRLAPRGPRPPDRRSRRGPARPRRPALGL</sequence>
<reference evidence="2" key="1">
    <citation type="submission" date="2023-12" db="EMBL/GenBank/DDBJ databases">
        <authorList>
            <person name="Brown T."/>
        </authorList>
    </citation>
    <scope>NUCLEOTIDE SEQUENCE</scope>
</reference>
<keyword evidence="3" id="KW-1185">Reference proteome</keyword>
<evidence type="ECO:0000313" key="2">
    <source>
        <dbReference type="EMBL" id="CAK6439216.1"/>
    </source>
</evidence>
<feature type="compositionally biased region" description="Basic residues" evidence="1">
    <location>
        <begin position="109"/>
        <end position="124"/>
    </location>
</feature>
<accession>A0ABN9ZLN6</accession>
<dbReference type="Proteomes" id="UP001314169">
    <property type="component" value="Chromosome 18"/>
</dbReference>
<feature type="region of interest" description="Disordered" evidence="1">
    <location>
        <begin position="1"/>
        <end position="124"/>
    </location>
</feature>
<organism evidence="2 3">
    <name type="scientific">Pipistrellus nathusii</name>
    <name type="common">Nathusius' pipistrelle</name>
    <dbReference type="NCBI Taxonomy" id="59473"/>
    <lineage>
        <taxon>Eukaryota</taxon>
        <taxon>Metazoa</taxon>
        <taxon>Chordata</taxon>
        <taxon>Craniata</taxon>
        <taxon>Vertebrata</taxon>
        <taxon>Euteleostomi</taxon>
        <taxon>Mammalia</taxon>
        <taxon>Eutheria</taxon>
        <taxon>Laurasiatheria</taxon>
        <taxon>Chiroptera</taxon>
        <taxon>Yangochiroptera</taxon>
        <taxon>Vespertilionidae</taxon>
        <taxon>Pipistrellus</taxon>
    </lineage>
</organism>
<protein>
    <submittedName>
        <fullName evidence="2">Uncharacterized protein</fullName>
    </submittedName>
</protein>
<dbReference type="EMBL" id="OY882875">
    <property type="protein sequence ID" value="CAK6439216.1"/>
    <property type="molecule type" value="Genomic_DNA"/>
</dbReference>
<feature type="compositionally biased region" description="Low complexity" evidence="1">
    <location>
        <begin position="59"/>
        <end position="76"/>
    </location>
</feature>
<name>A0ABN9ZLN6_PIPNA</name>